<accession>A0A1H3CFB1</accession>
<dbReference type="AlphaFoldDB" id="A0A1H3CFB1"/>
<reference evidence="2" key="1">
    <citation type="submission" date="2016-10" db="EMBL/GenBank/DDBJ databases">
        <authorList>
            <person name="Varghese N."/>
            <person name="Submissions S."/>
        </authorList>
    </citation>
    <scope>NUCLEOTIDE SEQUENCE [LARGE SCALE GENOMIC DNA]</scope>
    <source>
        <strain evidence="2">CGMCC 4.3530</strain>
    </source>
</reference>
<dbReference type="STRING" id="418495.SAMN05216215_101210"/>
<proteinExistence type="predicted"/>
<organism evidence="1 2">
    <name type="scientific">Saccharopolyspora shandongensis</name>
    <dbReference type="NCBI Taxonomy" id="418495"/>
    <lineage>
        <taxon>Bacteria</taxon>
        <taxon>Bacillati</taxon>
        <taxon>Actinomycetota</taxon>
        <taxon>Actinomycetes</taxon>
        <taxon>Pseudonocardiales</taxon>
        <taxon>Pseudonocardiaceae</taxon>
        <taxon>Saccharopolyspora</taxon>
    </lineage>
</organism>
<dbReference type="Proteomes" id="UP000199529">
    <property type="component" value="Unassembled WGS sequence"/>
</dbReference>
<protein>
    <submittedName>
        <fullName evidence="1">Uncharacterized protein</fullName>
    </submittedName>
</protein>
<gene>
    <name evidence="1" type="ORF">SAMN05216215_101210</name>
</gene>
<name>A0A1H3CFB1_9PSEU</name>
<dbReference type="OrthoDB" id="3706435at2"/>
<dbReference type="RefSeq" id="WP_093265801.1">
    <property type="nucleotide sequence ID" value="NZ_FNOK01000012.1"/>
</dbReference>
<keyword evidence="2" id="KW-1185">Reference proteome</keyword>
<sequence>MTHTDTLAQQQAAGLRALADMIEAHPEIPATYLDGFFGINVWNPKSAEEMAAIARAALKHGAKVEKDIGETLYNLTISWGPFKAKALGNRGAVCERVVTGTETVTRKVPDPSVVVPLVEVTEEVETVEWRCAPLLAADAEAVSA</sequence>
<dbReference type="EMBL" id="FNOK01000012">
    <property type="protein sequence ID" value="SDX52720.1"/>
    <property type="molecule type" value="Genomic_DNA"/>
</dbReference>
<evidence type="ECO:0000313" key="1">
    <source>
        <dbReference type="EMBL" id="SDX52720.1"/>
    </source>
</evidence>
<evidence type="ECO:0000313" key="2">
    <source>
        <dbReference type="Proteomes" id="UP000199529"/>
    </source>
</evidence>